<evidence type="ECO:0000313" key="2">
    <source>
        <dbReference type="Proteomes" id="UP000657918"/>
    </source>
</evidence>
<dbReference type="AlphaFoldDB" id="A0A835KC39"/>
<organism evidence="1 2">
    <name type="scientific">Salix dunnii</name>
    <dbReference type="NCBI Taxonomy" id="1413687"/>
    <lineage>
        <taxon>Eukaryota</taxon>
        <taxon>Viridiplantae</taxon>
        <taxon>Streptophyta</taxon>
        <taxon>Embryophyta</taxon>
        <taxon>Tracheophyta</taxon>
        <taxon>Spermatophyta</taxon>
        <taxon>Magnoliopsida</taxon>
        <taxon>eudicotyledons</taxon>
        <taxon>Gunneridae</taxon>
        <taxon>Pentapetalae</taxon>
        <taxon>rosids</taxon>
        <taxon>fabids</taxon>
        <taxon>Malpighiales</taxon>
        <taxon>Salicaceae</taxon>
        <taxon>Saliceae</taxon>
        <taxon>Salix</taxon>
    </lineage>
</organism>
<dbReference type="Proteomes" id="UP000657918">
    <property type="component" value="Chromosome 4"/>
</dbReference>
<keyword evidence="2" id="KW-1185">Reference proteome</keyword>
<gene>
    <name evidence="1" type="ORF">SADUNF_Sadunf04G0159900</name>
</gene>
<proteinExistence type="predicted"/>
<dbReference type="OrthoDB" id="10598871at2759"/>
<evidence type="ECO:0000313" key="1">
    <source>
        <dbReference type="EMBL" id="KAF9684835.1"/>
    </source>
</evidence>
<protein>
    <submittedName>
        <fullName evidence="1">Uncharacterized protein</fullName>
    </submittedName>
</protein>
<reference evidence="1 2" key="1">
    <citation type="submission" date="2020-10" db="EMBL/GenBank/DDBJ databases">
        <title>Plant Genome Project.</title>
        <authorList>
            <person name="Zhang R.-G."/>
        </authorList>
    </citation>
    <scope>NUCLEOTIDE SEQUENCE [LARGE SCALE GENOMIC DNA]</scope>
    <source>
        <strain evidence="1">FAFU-HL-1</strain>
        <tissue evidence="1">Leaf</tissue>
    </source>
</reference>
<name>A0A835KC39_9ROSI</name>
<sequence length="250" mass="27517">MRTPGTLRNRRAEVGVIAIRATKLEVSADANQDHWITSSLELASSSSYFALSIEARTEQIQTSFSFQKTASDNSPYQPPSSLGVHQRLVYQAFDPTTPFALQHHFLPLSLSQTLQAEHGIYYSILGKFLSFSSFADNVLKTSDFAALPIFLNCSASELSRWSSLEISTGLSEPPSSSRDDIFEEFVVNLSRVFSSETLSFSNFLLSSSTDVRVSARSLVVLERFNLACLSSSKIKPGAEEGNGLKPPIKF</sequence>
<dbReference type="EMBL" id="JADGMS010000004">
    <property type="protein sequence ID" value="KAF9684835.1"/>
    <property type="molecule type" value="Genomic_DNA"/>
</dbReference>
<comment type="caution">
    <text evidence="1">The sequence shown here is derived from an EMBL/GenBank/DDBJ whole genome shotgun (WGS) entry which is preliminary data.</text>
</comment>
<accession>A0A835KC39</accession>